<feature type="active site" evidence="3">
    <location>
        <position position="76"/>
    </location>
</feature>
<dbReference type="InterPro" id="IPR036424">
    <property type="entry name" value="UPP_synth-like_sf"/>
</dbReference>
<dbReference type="HOGENOM" id="CLU_038505_2_0_0"/>
<dbReference type="EC" id="2.5.1.-" evidence="3"/>
<sequence length="301" mass="33323">MSIPDTPGSAAPRLPESVSAARAASTLGPVTAPRLPLWLRAAGAFSRPLYWLYGGRLERKVRSASRLPQHIGLILDGNRRFARAAGMARNLGHTLGAHKAYEVLEWCLELGIPHITLWVFSTDNKGRDAGEVAHLLELFAGEAAKMIHDPRIHKNRVRIKMIGDLEDFPEGVRQNLLDLERATEGYDGLVLNIAIGYGGREEIAESVRRLLRAKAAEGASLGELAASLTVDDIGANLYTAGAPDPDFIIRTSGEVRLSGFLLWQAAYSEYYFCDVNWPGFRKVDFLRALRSFQERDRRFGK</sequence>
<keyword evidence="3" id="KW-0479">Metal-binding</keyword>
<dbReference type="EMBL" id="CP003382">
    <property type="protein sequence ID" value="AFZ66690.1"/>
    <property type="molecule type" value="Genomic_DNA"/>
</dbReference>
<name>L0A112_DEIPD</name>
<dbReference type="STRING" id="937777.Deipe_1131"/>
<feature type="binding site" evidence="3">
    <location>
        <position position="81"/>
    </location>
    <ligand>
        <name>substrate</name>
    </ligand>
</feature>
<feature type="binding site" evidence="3">
    <location>
        <begin position="256"/>
        <end position="258"/>
    </location>
    <ligand>
        <name>substrate</name>
    </ligand>
</feature>
<evidence type="ECO:0000256" key="2">
    <source>
        <dbReference type="ARBA" id="ARBA00038453"/>
    </source>
</evidence>
<keyword evidence="3" id="KW-0460">Magnesium</keyword>
<feature type="binding site" evidence="3">
    <location>
        <begin position="77"/>
        <end position="80"/>
    </location>
    <ligand>
        <name>substrate</name>
    </ligand>
</feature>
<proteinExistence type="inferred from homology"/>
<comment type="subunit">
    <text evidence="3">Homodimer.</text>
</comment>
<evidence type="ECO:0000313" key="4">
    <source>
        <dbReference type="EMBL" id="AFZ66690.1"/>
    </source>
</evidence>
<dbReference type="GO" id="GO:0000287">
    <property type="term" value="F:magnesium ion binding"/>
    <property type="evidence" value="ECO:0007669"/>
    <property type="project" value="UniProtKB-UniRule"/>
</dbReference>
<evidence type="ECO:0000256" key="1">
    <source>
        <dbReference type="ARBA" id="ARBA00022679"/>
    </source>
</evidence>
<keyword evidence="1 3" id="KW-0808">Transferase</keyword>
<dbReference type="KEGG" id="dpd:Deipe_1131"/>
<reference evidence="5" key="1">
    <citation type="submission" date="2012-03" db="EMBL/GenBank/DDBJ databases">
        <title>Complete sequence of chromosome of Deinococcus peraridilitoris DSM 19664.</title>
        <authorList>
            <person name="Lucas S."/>
            <person name="Copeland A."/>
            <person name="Lapidus A."/>
            <person name="Glavina del Rio T."/>
            <person name="Dalin E."/>
            <person name="Tice H."/>
            <person name="Bruce D."/>
            <person name="Goodwin L."/>
            <person name="Pitluck S."/>
            <person name="Peters L."/>
            <person name="Mikhailova N."/>
            <person name="Lu M."/>
            <person name="Kyrpides N."/>
            <person name="Mavromatis K."/>
            <person name="Ivanova N."/>
            <person name="Brettin T."/>
            <person name="Detter J.C."/>
            <person name="Han C."/>
            <person name="Larimer F."/>
            <person name="Land M."/>
            <person name="Hauser L."/>
            <person name="Markowitz V."/>
            <person name="Cheng J.-F."/>
            <person name="Hugenholtz P."/>
            <person name="Woyke T."/>
            <person name="Wu D."/>
            <person name="Pukall R."/>
            <person name="Steenblock K."/>
            <person name="Brambilla E."/>
            <person name="Klenk H.-P."/>
            <person name="Eisen J.A."/>
        </authorList>
    </citation>
    <scope>NUCLEOTIDE SEQUENCE [LARGE SCALE GENOMIC DNA]</scope>
    <source>
        <strain evidence="5">DSM 19664 / LMG 22246 / CIP 109416 / KR-200</strain>
    </source>
</reference>
<evidence type="ECO:0000313" key="5">
    <source>
        <dbReference type="Proteomes" id="UP000010467"/>
    </source>
</evidence>
<feature type="binding site" evidence="3">
    <location>
        <position position="269"/>
    </location>
    <ligand>
        <name>Mg(2+)</name>
        <dbReference type="ChEBI" id="CHEBI:18420"/>
    </ligand>
</feature>
<dbReference type="GO" id="GO:0016094">
    <property type="term" value="P:polyprenol biosynthetic process"/>
    <property type="evidence" value="ECO:0007669"/>
    <property type="project" value="TreeGrafter"/>
</dbReference>
<dbReference type="AlphaFoldDB" id="L0A112"/>
<dbReference type="Pfam" id="PF01255">
    <property type="entry name" value="Prenyltransf"/>
    <property type="match status" value="1"/>
</dbReference>
<feature type="binding site" evidence="3">
    <location>
        <position position="89"/>
    </location>
    <ligand>
        <name>substrate</name>
    </ligand>
</feature>
<dbReference type="InterPro" id="IPR001441">
    <property type="entry name" value="UPP_synth-like"/>
</dbReference>
<evidence type="ECO:0000256" key="3">
    <source>
        <dbReference type="HAMAP-Rule" id="MF_01139"/>
    </source>
</evidence>
<feature type="binding site" evidence="3">
    <location>
        <position position="250"/>
    </location>
    <ligand>
        <name>substrate</name>
    </ligand>
</feature>
<comment type="caution">
    <text evidence="3">Lacks conserved residue(s) required for the propagation of feature annotation.</text>
</comment>
<dbReference type="CDD" id="cd00475">
    <property type="entry name" value="Cis_IPPS"/>
    <property type="match status" value="1"/>
</dbReference>
<dbReference type="PROSITE" id="PS01066">
    <property type="entry name" value="UPP_SYNTHASE"/>
    <property type="match status" value="1"/>
</dbReference>
<feature type="binding site" evidence="3">
    <location>
        <position position="127"/>
    </location>
    <ligand>
        <name>substrate</name>
    </ligand>
</feature>
<feature type="binding site" evidence="3">
    <location>
        <position position="76"/>
    </location>
    <ligand>
        <name>Mg(2+)</name>
        <dbReference type="ChEBI" id="CHEBI:18420"/>
    </ligand>
</feature>
<feature type="binding site" evidence="3">
    <location>
        <position position="93"/>
    </location>
    <ligand>
        <name>substrate</name>
    </ligand>
</feature>
<feature type="binding site" evidence="3">
    <location>
        <begin position="121"/>
        <end position="123"/>
    </location>
    <ligand>
        <name>substrate</name>
    </ligand>
</feature>
<dbReference type="SUPFAM" id="SSF64005">
    <property type="entry name" value="Undecaprenyl diphosphate synthase"/>
    <property type="match status" value="1"/>
</dbReference>
<comment type="cofactor">
    <cofactor evidence="3">
        <name>Mg(2+)</name>
        <dbReference type="ChEBI" id="CHEBI:18420"/>
    </cofactor>
    <text evidence="3">Binds 2 magnesium ions per subunit.</text>
</comment>
<accession>L0A112</accession>
<dbReference type="HAMAP" id="MF_01139">
    <property type="entry name" value="ISPT"/>
    <property type="match status" value="1"/>
</dbReference>
<comment type="function">
    <text evidence="3">Catalyzes the condensation of isopentenyl diphosphate (IPP) with allylic pyrophosphates generating different type of terpenoids.</text>
</comment>
<gene>
    <name evidence="4" type="ordered locus">Deipe_1131</name>
</gene>
<dbReference type="Proteomes" id="UP000010467">
    <property type="component" value="Chromosome"/>
</dbReference>
<organism evidence="4 5">
    <name type="scientific">Deinococcus peraridilitoris (strain DSM 19664 / LMG 22246 / CIP 109416 / KR-200)</name>
    <dbReference type="NCBI Taxonomy" id="937777"/>
    <lineage>
        <taxon>Bacteria</taxon>
        <taxon>Thermotogati</taxon>
        <taxon>Deinococcota</taxon>
        <taxon>Deinococci</taxon>
        <taxon>Deinococcales</taxon>
        <taxon>Deinococcaceae</taxon>
        <taxon>Deinococcus</taxon>
    </lineage>
</organism>
<dbReference type="InterPro" id="IPR018520">
    <property type="entry name" value="UPP_synth-like_CS"/>
</dbReference>
<dbReference type="NCBIfam" id="TIGR00055">
    <property type="entry name" value="uppS"/>
    <property type="match status" value="1"/>
</dbReference>
<dbReference type="eggNOG" id="COG0020">
    <property type="taxonomic scope" value="Bacteria"/>
</dbReference>
<feature type="active site" description="Proton acceptor" evidence="3">
    <location>
        <position position="124"/>
    </location>
</feature>
<protein>
    <recommendedName>
        <fullName evidence="3">Isoprenyl transferase</fullName>
        <ecNumber evidence="3">2.5.1.-</ecNumber>
    </recommendedName>
</protein>
<dbReference type="NCBIfam" id="NF011409">
    <property type="entry name" value="PRK14835.1"/>
    <property type="match status" value="1"/>
</dbReference>
<comment type="similarity">
    <text evidence="2">Belongs to the UPP synthase family. Z-FPP synthase subfamily.</text>
</comment>
<dbReference type="PATRIC" id="fig|937777.3.peg.1132"/>
<dbReference type="PANTHER" id="PTHR10291:SF43">
    <property type="entry name" value="DEHYDRODOLICHYL DIPHOSPHATE SYNTHASE COMPLEX SUBUNIT DHDDS"/>
    <property type="match status" value="1"/>
</dbReference>
<dbReference type="Gene3D" id="3.40.1180.10">
    <property type="entry name" value="Decaprenyl diphosphate synthase-like"/>
    <property type="match status" value="1"/>
</dbReference>
<keyword evidence="5" id="KW-1185">Reference proteome</keyword>
<dbReference type="GO" id="GO:0045547">
    <property type="term" value="F:ditrans,polycis-polyprenyl diphosphate synthase [(2E,6E)-farnesyl diphosphate specific] activity"/>
    <property type="evidence" value="ECO:0007669"/>
    <property type="project" value="TreeGrafter"/>
</dbReference>
<dbReference type="PANTHER" id="PTHR10291">
    <property type="entry name" value="DEHYDRODOLICHYL DIPHOSPHATE SYNTHASE FAMILY MEMBER"/>
    <property type="match status" value="1"/>
</dbReference>